<geneLocation type="plasmid" evidence="1">
    <name>p14ODTX</name>
</geneLocation>
<dbReference type="AlphaFoldDB" id="A0A3S7MAS7"/>
<dbReference type="EMBL" id="MG904993">
    <property type="protein sequence ID" value="AWU48071.1"/>
    <property type="molecule type" value="Genomic_DNA"/>
</dbReference>
<proteinExistence type="predicted"/>
<sequence>MSRFVLGNCIDVMARIPDNAIDFMSGSSCTLLCSRPLRTVRASFPAYGSSLSITPH</sequence>
<protein>
    <submittedName>
        <fullName evidence="1">Uncharacterized protein</fullName>
    </submittedName>
</protein>
<accession>A0A3S7MAS7</accession>
<evidence type="ECO:0000313" key="1">
    <source>
        <dbReference type="EMBL" id="AWU48071.1"/>
    </source>
</evidence>
<organism evidence="1">
    <name type="scientific">Escherichia coli</name>
    <dbReference type="NCBI Taxonomy" id="562"/>
    <lineage>
        <taxon>Bacteria</taxon>
        <taxon>Pseudomonadati</taxon>
        <taxon>Pseudomonadota</taxon>
        <taxon>Gammaproteobacteria</taxon>
        <taxon>Enterobacterales</taxon>
        <taxon>Enterobacteriaceae</taxon>
        <taxon>Escherichia</taxon>
    </lineage>
</organism>
<keyword evidence="1" id="KW-0614">Plasmid</keyword>
<reference evidence="1" key="1">
    <citation type="submission" date="2018-02" db="EMBL/GenBank/DDBJ databases">
        <title>Multidrug Resistance Plasmids in Enterovirulent Escherichia coli Strains from Pigs in Switzerland.</title>
        <authorList>
            <person name="Brilhante M."/>
            <person name="Perreten V."/>
            <person name="Dona V."/>
        </authorList>
    </citation>
    <scope>NUCLEOTIDE SEQUENCE</scope>
    <source>
        <strain evidence="1">14OD0056</strain>
        <plasmid evidence="1">p14ODTX</plasmid>
    </source>
</reference>
<name>A0A3S7MAS7_ECOLX</name>